<proteinExistence type="predicted"/>
<dbReference type="AlphaFoldDB" id="E6N701"/>
<dbReference type="BioCyc" id="CCAL311458:G131R-1015-MONOMER"/>
<name>E6N701_CALS0</name>
<evidence type="ECO:0000313" key="1">
    <source>
        <dbReference type="EMBL" id="BAJ48070.1"/>
    </source>
</evidence>
<protein>
    <submittedName>
        <fullName evidence="1">Uncharacterized protein</fullName>
    </submittedName>
</protein>
<dbReference type="EMBL" id="BA000048">
    <property type="protein sequence ID" value="BAJ50860.1"/>
    <property type="molecule type" value="Genomic_DNA"/>
</dbReference>
<sequence>MDASILNYAVRLGTTARKENVEKSQMEQLISSLEAYPHQRLCLPVVAMFARRQTARNVLGRETSRLVAEAMMELYKRGQDKAKARVLLGLAKWVYEAGETLPRERMPVKDFNEFLDLLSGKSSK</sequence>
<reference evidence="1 3" key="2">
    <citation type="journal article" date="2011" name="Nucleic Acids Res.">
        <title>Insights into the evolution of Archaea and eukaryotic protein modifier systems revealed by the genome of a novel archaeal group.</title>
        <authorList>
            <person name="Nunoura T."/>
            <person name="Takaki Y."/>
            <person name="Kakuta J."/>
            <person name="Nishi S."/>
            <person name="Sugahara J."/>
            <person name="Kazama H."/>
            <person name="Chee G."/>
            <person name="Hattori M."/>
            <person name="Kanai A."/>
            <person name="Atomi H."/>
            <person name="Takai K."/>
            <person name="Takami H."/>
        </authorList>
    </citation>
    <scope>NUCLEOTIDE SEQUENCE [LARGE SCALE GENOMIC DNA]</scope>
</reference>
<evidence type="ECO:0000313" key="3">
    <source>
        <dbReference type="Proteomes" id="UP000008120"/>
    </source>
</evidence>
<accession>E6N701</accession>
<dbReference type="Proteomes" id="UP000008120">
    <property type="component" value="Chromosome"/>
</dbReference>
<dbReference type="EMBL" id="AP011853">
    <property type="protein sequence ID" value="BAJ48070.1"/>
    <property type="molecule type" value="Genomic_DNA"/>
</dbReference>
<organism evidence="1 3">
    <name type="scientific">Caldiarchaeum subterraneum</name>
    <dbReference type="NCBI Taxonomy" id="311458"/>
    <lineage>
        <taxon>Archaea</taxon>
        <taxon>Nitrososphaerota</taxon>
        <taxon>Candidatus Caldarchaeales</taxon>
        <taxon>Candidatus Caldarchaeaceae</taxon>
        <taxon>Candidatus Caldarchaeum</taxon>
    </lineage>
</organism>
<evidence type="ECO:0000313" key="2">
    <source>
        <dbReference type="EMBL" id="BAJ50860.1"/>
    </source>
</evidence>
<dbReference type="KEGG" id="csu:CSUB_C1007"/>
<dbReference type="STRING" id="311458.CSUB_C1007"/>
<gene>
    <name evidence="2" type="ORF">CSUB_C1007</name>
    <name evidence="1" type="ORF">HGMM_F34A01C25</name>
</gene>
<reference evidence="1 3" key="1">
    <citation type="journal article" date="2005" name="Environ. Microbiol.">
        <title>Genetic and functional properties of uncultivated thermophilic crenarchaeotes from a subsurface gold mine as revealed by analysis of genome fragments.</title>
        <authorList>
            <person name="Nunoura T."/>
            <person name="Hirayama H."/>
            <person name="Takami H."/>
            <person name="Oida H."/>
            <person name="Nishi S."/>
            <person name="Shimamura S."/>
            <person name="Suzuki Y."/>
            <person name="Inagaki F."/>
            <person name="Takai K."/>
            <person name="Nealson K.H."/>
            <person name="Horikoshi K."/>
        </authorList>
    </citation>
    <scope>NUCLEOTIDE SEQUENCE [LARGE SCALE GENOMIC DNA]</scope>
</reference>